<dbReference type="NCBIfam" id="TIGR00099">
    <property type="entry name" value="Cof-subfamily"/>
    <property type="match status" value="1"/>
</dbReference>
<dbReference type="SFLD" id="SFLDS00003">
    <property type="entry name" value="Haloacid_Dehalogenase"/>
    <property type="match status" value="1"/>
</dbReference>
<dbReference type="SFLD" id="SFLDG01144">
    <property type="entry name" value="C2.B.4:_PGP_Like"/>
    <property type="match status" value="1"/>
</dbReference>
<dbReference type="RefSeq" id="WP_072897231.1">
    <property type="nucleotide sequence ID" value="NZ_FQVM01000027.1"/>
</dbReference>
<name>A0A1M4YFK0_9CLOT</name>
<reference evidence="1 2" key="1">
    <citation type="submission" date="2016-11" db="EMBL/GenBank/DDBJ databases">
        <authorList>
            <person name="Jaros S."/>
            <person name="Januszkiewicz K."/>
            <person name="Wedrychowicz H."/>
        </authorList>
    </citation>
    <scope>NUCLEOTIDE SEQUENCE [LARGE SCALE GENOMIC DNA]</scope>
    <source>
        <strain evidence="1 2">DSM 2631</strain>
    </source>
</reference>
<organism evidence="1 2">
    <name type="scientific">Clostridium fallax</name>
    <dbReference type="NCBI Taxonomy" id="1533"/>
    <lineage>
        <taxon>Bacteria</taxon>
        <taxon>Bacillati</taxon>
        <taxon>Bacillota</taxon>
        <taxon>Clostridia</taxon>
        <taxon>Eubacteriales</taxon>
        <taxon>Clostridiaceae</taxon>
        <taxon>Clostridium</taxon>
    </lineage>
</organism>
<dbReference type="OrthoDB" id="9781413at2"/>
<evidence type="ECO:0000313" key="2">
    <source>
        <dbReference type="Proteomes" id="UP000184035"/>
    </source>
</evidence>
<dbReference type="GO" id="GO:0016791">
    <property type="term" value="F:phosphatase activity"/>
    <property type="evidence" value="ECO:0007669"/>
    <property type="project" value="TreeGrafter"/>
</dbReference>
<dbReference type="AlphaFoldDB" id="A0A1M4YFK0"/>
<dbReference type="PANTHER" id="PTHR10000">
    <property type="entry name" value="PHOSPHOSERINE PHOSPHATASE"/>
    <property type="match status" value="1"/>
</dbReference>
<dbReference type="InterPro" id="IPR000150">
    <property type="entry name" value="Cof"/>
</dbReference>
<keyword evidence="2" id="KW-1185">Reference proteome</keyword>
<dbReference type="Pfam" id="PF08282">
    <property type="entry name" value="Hydrolase_3"/>
    <property type="match status" value="1"/>
</dbReference>
<dbReference type="GO" id="GO:0000287">
    <property type="term" value="F:magnesium ion binding"/>
    <property type="evidence" value="ECO:0007669"/>
    <property type="project" value="TreeGrafter"/>
</dbReference>
<dbReference type="InterPro" id="IPR036412">
    <property type="entry name" value="HAD-like_sf"/>
</dbReference>
<dbReference type="EMBL" id="FQVM01000027">
    <property type="protein sequence ID" value="SHF04510.1"/>
    <property type="molecule type" value="Genomic_DNA"/>
</dbReference>
<dbReference type="STRING" id="1533.SAMN05443638_12722"/>
<dbReference type="SFLD" id="SFLDG01140">
    <property type="entry name" value="C2.B:_Phosphomannomutase_and_P"/>
    <property type="match status" value="1"/>
</dbReference>
<dbReference type="InterPro" id="IPR006379">
    <property type="entry name" value="HAD-SF_hydro_IIB"/>
</dbReference>
<dbReference type="PROSITE" id="PS01229">
    <property type="entry name" value="COF_2"/>
    <property type="match status" value="1"/>
</dbReference>
<evidence type="ECO:0000313" key="1">
    <source>
        <dbReference type="EMBL" id="SHF04510.1"/>
    </source>
</evidence>
<dbReference type="NCBIfam" id="TIGR01484">
    <property type="entry name" value="HAD-SF-IIB"/>
    <property type="match status" value="1"/>
</dbReference>
<gene>
    <name evidence="1" type="ORF">SAMN05443638_12722</name>
</gene>
<dbReference type="CDD" id="cd07516">
    <property type="entry name" value="HAD_Pase"/>
    <property type="match status" value="1"/>
</dbReference>
<dbReference type="Gene3D" id="3.40.50.1000">
    <property type="entry name" value="HAD superfamily/HAD-like"/>
    <property type="match status" value="1"/>
</dbReference>
<dbReference type="Gene3D" id="3.30.1240.10">
    <property type="match status" value="1"/>
</dbReference>
<evidence type="ECO:0008006" key="3">
    <source>
        <dbReference type="Google" id="ProtNLM"/>
    </source>
</evidence>
<protein>
    <recommendedName>
        <fullName evidence="3">Cof subfamily of IIB subfamily of haloacid dehalogenase superfamily/HAD-superfamily hydrolase, subfamily IIB</fullName>
    </recommendedName>
</protein>
<dbReference type="SUPFAM" id="SSF56784">
    <property type="entry name" value="HAD-like"/>
    <property type="match status" value="1"/>
</dbReference>
<dbReference type="PANTHER" id="PTHR10000:SF55">
    <property type="entry name" value="5-AMINO-6-(5-PHOSPHO-D-RIBITYLAMINO)URACIL PHOSPHATASE YCSE"/>
    <property type="match status" value="1"/>
</dbReference>
<dbReference type="GO" id="GO:0005829">
    <property type="term" value="C:cytosol"/>
    <property type="evidence" value="ECO:0007669"/>
    <property type="project" value="TreeGrafter"/>
</dbReference>
<dbReference type="InterPro" id="IPR023214">
    <property type="entry name" value="HAD_sf"/>
</dbReference>
<sequence length="296" mass="33461">MKLIVTDLDGTLLNDEKVVSEENSRALKRAIDNGFSVAIASGRGYSDIKNIADSIKINPYIISSNGGYVYDKDGKIIKGQAFDKNIAKDLVNFCKNKTYFIHLANERYLYVEKNWREKVKKNYNQAIKKGYDIKKEDLEMVLKIFNKMEVLKEIDSFDEIFEGNIELSYGSVFSFNLKELKDSIEYMKKYSHKVSCPLSGKCNYEIINKDATKGHSLDILCDYLKINPKETIAFGDNFNDITMLKKAGLGVAMGNAENEIKEIADIVTEKNNNHGVAEAINNLLDSLEEIAVTKNS</sequence>
<dbReference type="Proteomes" id="UP000184035">
    <property type="component" value="Unassembled WGS sequence"/>
</dbReference>
<accession>A0A1M4YFK0</accession>
<proteinExistence type="predicted"/>
<dbReference type="PROSITE" id="PS01228">
    <property type="entry name" value="COF_1"/>
    <property type="match status" value="1"/>
</dbReference>